<dbReference type="PANTHER" id="PTHR37304">
    <property type="entry name" value="MEMBRANE PROTEIN-RELATED"/>
    <property type="match status" value="1"/>
</dbReference>
<reference evidence="2 3" key="1">
    <citation type="submission" date="2018-06" db="EMBL/GenBank/DDBJ databases">
        <title>Genomic Encyclopedia of Archaeal and Bacterial Type Strains, Phase II (KMG-II): from individual species to whole genera.</title>
        <authorList>
            <person name="Goeker M."/>
        </authorList>
    </citation>
    <scope>NUCLEOTIDE SEQUENCE [LARGE SCALE GENOMIC DNA]</scope>
    <source>
        <strain evidence="2 3">KACC 16626</strain>
    </source>
</reference>
<name>A0A318TTL6_9BACL</name>
<keyword evidence="1" id="KW-0472">Membrane</keyword>
<keyword evidence="1" id="KW-0812">Transmembrane</keyword>
<dbReference type="Proteomes" id="UP000247416">
    <property type="component" value="Unassembled WGS sequence"/>
</dbReference>
<evidence type="ECO:0000313" key="3">
    <source>
        <dbReference type="Proteomes" id="UP000247416"/>
    </source>
</evidence>
<dbReference type="InterPro" id="IPR007211">
    <property type="entry name" value="DUF378"/>
</dbReference>
<evidence type="ECO:0000313" key="2">
    <source>
        <dbReference type="EMBL" id="PYF07267.1"/>
    </source>
</evidence>
<feature type="transmembrane region" description="Helical" evidence="1">
    <location>
        <begin position="40"/>
        <end position="61"/>
    </location>
</feature>
<dbReference type="RefSeq" id="WP_107933249.1">
    <property type="nucleotide sequence ID" value="NZ_CP085009.1"/>
</dbReference>
<dbReference type="EMBL" id="QJTJ01000005">
    <property type="protein sequence ID" value="PYF07267.1"/>
    <property type="molecule type" value="Genomic_DNA"/>
</dbReference>
<feature type="transmembrane region" description="Helical" evidence="1">
    <location>
        <begin position="7"/>
        <end position="34"/>
    </location>
</feature>
<dbReference type="Pfam" id="PF04070">
    <property type="entry name" value="DUF378"/>
    <property type="match status" value="1"/>
</dbReference>
<evidence type="ECO:0000256" key="1">
    <source>
        <dbReference type="SAM" id="Phobius"/>
    </source>
</evidence>
<evidence type="ECO:0008006" key="4">
    <source>
        <dbReference type="Google" id="ProtNLM"/>
    </source>
</evidence>
<dbReference type="PANTHER" id="PTHR37304:SF1">
    <property type="entry name" value="MEMBRANE PROTEIN"/>
    <property type="match status" value="1"/>
</dbReference>
<comment type="caution">
    <text evidence="2">The sequence shown here is derived from an EMBL/GenBank/DDBJ whole genome shotgun (WGS) entry which is preliminary data.</text>
</comment>
<proteinExistence type="predicted"/>
<dbReference type="OrthoDB" id="9812136at2"/>
<keyword evidence="3" id="KW-1185">Reference proteome</keyword>
<organism evidence="2 3">
    <name type="scientific">Ureibacillus chungkukjangi</name>
    <dbReference type="NCBI Taxonomy" id="1202712"/>
    <lineage>
        <taxon>Bacteria</taxon>
        <taxon>Bacillati</taxon>
        <taxon>Bacillota</taxon>
        <taxon>Bacilli</taxon>
        <taxon>Bacillales</taxon>
        <taxon>Caryophanaceae</taxon>
        <taxon>Ureibacillus</taxon>
    </lineage>
</organism>
<sequence length="140" mass="15624">MGIVYRLALVLVIVGAINWGLIGLFQFDLVATLFGGQDTALSRIVYSLVGLAGLLSIPLLFKAYEEDDVELTNNNHSNAYTNMNYQTEFGEEADLNEVQRNRTTDVDQATRFPKVENKRALELYENDGKGKDKGDKDSMV</sequence>
<gene>
    <name evidence="2" type="ORF">BJ095_10557</name>
</gene>
<accession>A0A318TTL6</accession>
<keyword evidence="1" id="KW-1133">Transmembrane helix</keyword>
<protein>
    <recommendedName>
        <fullName evidence="4">DUF378 domain-containing protein</fullName>
    </recommendedName>
</protein>
<dbReference type="AlphaFoldDB" id="A0A318TTL6"/>